<dbReference type="GeneID" id="28763483"/>
<evidence type="ECO:0000313" key="2">
    <source>
        <dbReference type="Proteomes" id="UP000077069"/>
    </source>
</evidence>
<name>A0A177CS22_9PLEO</name>
<keyword evidence="2" id="KW-1185">Reference proteome</keyword>
<dbReference type="AlphaFoldDB" id="A0A177CS22"/>
<accession>A0A177CS22</accession>
<evidence type="ECO:0000313" key="1">
    <source>
        <dbReference type="EMBL" id="OAG10325.1"/>
    </source>
</evidence>
<reference evidence="1 2" key="1">
    <citation type="submission" date="2016-05" db="EMBL/GenBank/DDBJ databases">
        <title>Comparative analysis of secretome profiles of manganese(II)-oxidizing ascomycete fungi.</title>
        <authorList>
            <consortium name="DOE Joint Genome Institute"/>
            <person name="Zeiner C.A."/>
            <person name="Purvine S.O."/>
            <person name="Zink E.M."/>
            <person name="Wu S."/>
            <person name="Pasa-Tolic L."/>
            <person name="Chaput D.L."/>
            <person name="Haridas S."/>
            <person name="Grigoriev I.V."/>
            <person name="Santelli C.M."/>
            <person name="Hansel C.M."/>
        </authorList>
    </citation>
    <scope>NUCLEOTIDE SEQUENCE [LARGE SCALE GENOMIC DNA]</scope>
    <source>
        <strain evidence="1 2">AP3s5-JAC2a</strain>
    </source>
</reference>
<dbReference type="Proteomes" id="UP000077069">
    <property type="component" value="Unassembled WGS sequence"/>
</dbReference>
<gene>
    <name evidence="1" type="ORF">CC84DRAFT_1172754</name>
</gene>
<organism evidence="1 2">
    <name type="scientific">Paraphaeosphaeria sporulosa</name>
    <dbReference type="NCBI Taxonomy" id="1460663"/>
    <lineage>
        <taxon>Eukaryota</taxon>
        <taxon>Fungi</taxon>
        <taxon>Dikarya</taxon>
        <taxon>Ascomycota</taxon>
        <taxon>Pezizomycotina</taxon>
        <taxon>Dothideomycetes</taxon>
        <taxon>Pleosporomycetidae</taxon>
        <taxon>Pleosporales</taxon>
        <taxon>Massarineae</taxon>
        <taxon>Didymosphaeriaceae</taxon>
        <taxon>Paraphaeosphaeria</taxon>
    </lineage>
</organism>
<dbReference type="RefSeq" id="XP_018040690.1">
    <property type="nucleotide sequence ID" value="XM_018179997.1"/>
</dbReference>
<dbReference type="EMBL" id="KV441549">
    <property type="protein sequence ID" value="OAG10325.1"/>
    <property type="molecule type" value="Genomic_DNA"/>
</dbReference>
<sequence>MPAVFVCPRLAMNPCTALAIDANIRALNIGPFLSSSSVPAAHGIPHTDSRKQARCRHLPTLSLTTWDPGHTVELSLEHTNLCAADHTIYPPPLTWPAVLGSYATAGMYFTYTNAKMTRPVCGDPSREG</sequence>
<protein>
    <submittedName>
        <fullName evidence="1">Uncharacterized protein</fullName>
    </submittedName>
</protein>
<dbReference type="InParanoid" id="A0A177CS22"/>
<proteinExistence type="predicted"/>